<dbReference type="PANTHER" id="PTHR23521">
    <property type="entry name" value="TRANSPORTER MFS SUPERFAMILY"/>
    <property type="match status" value="1"/>
</dbReference>
<feature type="transmembrane region" description="Helical" evidence="4">
    <location>
        <begin position="235"/>
        <end position="253"/>
    </location>
</feature>
<sequence length="423" mass="45015">MVEVMRGTWALMLGMMLLMVGNGLQGTLLGVRGNIEGFSTTAMSIVMSGYFLGFLLGSKAVPEMIRRVGHVRVFAALGSFISACLILFPVFTDPISWTILRIAVGFCFCGVYITAESWLNNSTTNATRGQALSLYLIVQMLGIVAAQALFALGDAGGWILFILPSVLVSIAFAPILLTISPVPPFEATKPMSFREIYAVSPLGCVGIFLLGGIFSALFGMSAVYGASIKLSSGEIATFIAAIYLGGMLLQFPIGWISDRMDRRSLILILAVIGLLACAPTAFGLGGFTGLLITSFFIGGMANPLYALLLAYTNDYLNPEDMAAASGQLLFINGLGAITGPLITGYLMETIGPSGFFLYLAIQLGALATYAAWRMTQRAMPDDDENYEIVSMTPMSPASTAVTMEAVVEGWEEQAEENAEDTAA</sequence>
<dbReference type="eggNOG" id="COG2223">
    <property type="taxonomic scope" value="Bacteria"/>
</dbReference>
<evidence type="ECO:0000256" key="2">
    <source>
        <dbReference type="ARBA" id="ARBA00022989"/>
    </source>
</evidence>
<dbReference type="SUPFAM" id="SSF103473">
    <property type="entry name" value="MFS general substrate transporter"/>
    <property type="match status" value="1"/>
</dbReference>
<dbReference type="EMBL" id="CYRX01000025">
    <property type="protein sequence ID" value="CUH60402.1"/>
    <property type="molecule type" value="Genomic_DNA"/>
</dbReference>
<dbReference type="GO" id="GO:0005886">
    <property type="term" value="C:plasma membrane"/>
    <property type="evidence" value="ECO:0007669"/>
    <property type="project" value="TreeGrafter"/>
</dbReference>
<evidence type="ECO:0000313" key="7">
    <source>
        <dbReference type="Proteomes" id="UP000051298"/>
    </source>
</evidence>
<feature type="transmembrane region" description="Helical" evidence="4">
    <location>
        <begin position="323"/>
        <end position="343"/>
    </location>
</feature>
<evidence type="ECO:0000256" key="3">
    <source>
        <dbReference type="ARBA" id="ARBA00023136"/>
    </source>
</evidence>
<keyword evidence="1 4" id="KW-0812">Transmembrane</keyword>
<protein>
    <submittedName>
        <fullName evidence="6">Putative MFS-type transporter YcaD</fullName>
    </submittedName>
</protein>
<organism evidence="6 7">
    <name type="scientific">Thalassobacter stenotrophicus</name>
    <dbReference type="NCBI Taxonomy" id="266809"/>
    <lineage>
        <taxon>Bacteria</taxon>
        <taxon>Pseudomonadati</taxon>
        <taxon>Pseudomonadota</taxon>
        <taxon>Alphaproteobacteria</taxon>
        <taxon>Rhodobacterales</taxon>
        <taxon>Roseobacteraceae</taxon>
        <taxon>Thalassobacter</taxon>
    </lineage>
</organism>
<evidence type="ECO:0000313" key="6">
    <source>
        <dbReference type="EMBL" id="CUH60402.1"/>
    </source>
</evidence>
<feature type="transmembrane region" description="Helical" evidence="4">
    <location>
        <begin position="131"/>
        <end position="152"/>
    </location>
</feature>
<dbReference type="PROSITE" id="PS50850">
    <property type="entry name" value="MFS"/>
    <property type="match status" value="1"/>
</dbReference>
<dbReference type="InterPro" id="IPR020846">
    <property type="entry name" value="MFS_dom"/>
</dbReference>
<feature type="transmembrane region" description="Helical" evidence="4">
    <location>
        <begin position="73"/>
        <end position="92"/>
    </location>
</feature>
<dbReference type="Proteomes" id="UP000051298">
    <property type="component" value="Unassembled WGS sequence"/>
</dbReference>
<feature type="transmembrane region" description="Helical" evidence="4">
    <location>
        <begin position="42"/>
        <end position="61"/>
    </location>
</feature>
<dbReference type="Gene3D" id="1.20.1250.20">
    <property type="entry name" value="MFS general substrate transporter like domains"/>
    <property type="match status" value="2"/>
</dbReference>
<dbReference type="GO" id="GO:0022857">
    <property type="term" value="F:transmembrane transporter activity"/>
    <property type="evidence" value="ECO:0007669"/>
    <property type="project" value="InterPro"/>
</dbReference>
<feature type="transmembrane region" description="Helical" evidence="4">
    <location>
        <begin position="98"/>
        <end position="119"/>
    </location>
</feature>
<dbReference type="RefSeq" id="WP_058123382.1">
    <property type="nucleotide sequence ID" value="NZ_CP107618.1"/>
</dbReference>
<keyword evidence="2 4" id="KW-1133">Transmembrane helix</keyword>
<dbReference type="AlphaFoldDB" id="A0A0N7LTD6"/>
<evidence type="ECO:0000256" key="4">
    <source>
        <dbReference type="SAM" id="Phobius"/>
    </source>
</evidence>
<gene>
    <name evidence="6" type="primary">ycaD_1</name>
    <name evidence="6" type="ORF">THS5294_01691</name>
</gene>
<evidence type="ECO:0000256" key="1">
    <source>
        <dbReference type="ARBA" id="ARBA00022692"/>
    </source>
</evidence>
<dbReference type="InterPro" id="IPR011701">
    <property type="entry name" value="MFS"/>
</dbReference>
<feature type="transmembrane region" description="Helical" evidence="4">
    <location>
        <begin position="265"/>
        <end position="284"/>
    </location>
</feature>
<feature type="transmembrane region" description="Helical" evidence="4">
    <location>
        <begin position="290"/>
        <end position="311"/>
    </location>
</feature>
<dbReference type="InterPro" id="IPR036259">
    <property type="entry name" value="MFS_trans_sf"/>
</dbReference>
<dbReference type="CDD" id="cd17477">
    <property type="entry name" value="MFS_YcaD_like"/>
    <property type="match status" value="1"/>
</dbReference>
<keyword evidence="3 4" id="KW-0472">Membrane</keyword>
<dbReference type="InterPro" id="IPR047200">
    <property type="entry name" value="MFS_YcaD-like"/>
</dbReference>
<feature type="domain" description="Major facilitator superfamily (MFS) profile" evidence="5">
    <location>
        <begin position="7"/>
        <end position="379"/>
    </location>
</feature>
<evidence type="ECO:0000259" key="5">
    <source>
        <dbReference type="PROSITE" id="PS50850"/>
    </source>
</evidence>
<feature type="transmembrane region" description="Helical" evidence="4">
    <location>
        <begin position="198"/>
        <end position="223"/>
    </location>
</feature>
<dbReference type="PANTHER" id="PTHR23521:SF3">
    <property type="entry name" value="MFS TRANSPORTER"/>
    <property type="match status" value="1"/>
</dbReference>
<dbReference type="STRING" id="266809.PM03_05480"/>
<proteinExistence type="predicted"/>
<feature type="transmembrane region" description="Helical" evidence="4">
    <location>
        <begin position="158"/>
        <end position="177"/>
    </location>
</feature>
<dbReference type="Pfam" id="PF07690">
    <property type="entry name" value="MFS_1"/>
    <property type="match status" value="1"/>
</dbReference>
<name>A0A0N7LTD6_9RHOB</name>
<reference evidence="6 7" key="1">
    <citation type="submission" date="2015-09" db="EMBL/GenBank/DDBJ databases">
        <authorList>
            <consortium name="Swine Surveillance"/>
        </authorList>
    </citation>
    <scope>NUCLEOTIDE SEQUENCE [LARGE SCALE GENOMIC DNA]</scope>
    <source>
        <strain evidence="6 7">CECT 5294</strain>
    </source>
</reference>
<accession>A0A0N7LTD6</accession>
<feature type="transmembrane region" description="Helical" evidence="4">
    <location>
        <begin position="355"/>
        <end position="372"/>
    </location>
</feature>